<keyword evidence="4" id="KW-0325">Glycoprotein</keyword>
<dbReference type="SUPFAM" id="SSF48113">
    <property type="entry name" value="Heme-dependent peroxidases"/>
    <property type="match status" value="1"/>
</dbReference>
<keyword evidence="5" id="KW-0732">Signal</keyword>
<evidence type="ECO:0000256" key="1">
    <source>
        <dbReference type="ARBA" id="ARBA00004613"/>
    </source>
</evidence>
<comment type="subcellular location">
    <subcellularLocation>
        <location evidence="1">Secreted</location>
    </subcellularLocation>
</comment>
<dbReference type="Gene3D" id="1.10.640.10">
    <property type="entry name" value="Haem peroxidase domain superfamily, animal type"/>
    <property type="match status" value="1"/>
</dbReference>
<dbReference type="Proteomes" id="UP000625711">
    <property type="component" value="Unassembled WGS sequence"/>
</dbReference>
<keyword evidence="2" id="KW-0964">Secreted</keyword>
<feature type="chain" id="PRO_5032560333" evidence="5">
    <location>
        <begin position="17"/>
        <end position="105"/>
    </location>
</feature>
<evidence type="ECO:0000256" key="3">
    <source>
        <dbReference type="ARBA" id="ARBA00022559"/>
    </source>
</evidence>
<evidence type="ECO:0000256" key="2">
    <source>
        <dbReference type="ARBA" id="ARBA00022525"/>
    </source>
</evidence>
<dbReference type="PANTHER" id="PTHR11475:SF4">
    <property type="entry name" value="CHORION PEROXIDASE"/>
    <property type="match status" value="1"/>
</dbReference>
<dbReference type="GO" id="GO:0006979">
    <property type="term" value="P:response to oxidative stress"/>
    <property type="evidence" value="ECO:0007669"/>
    <property type="project" value="InterPro"/>
</dbReference>
<dbReference type="EMBL" id="JAACXV010010086">
    <property type="protein sequence ID" value="KAF7275524.1"/>
    <property type="molecule type" value="Genomic_DNA"/>
</dbReference>
<evidence type="ECO:0000256" key="5">
    <source>
        <dbReference type="SAM" id="SignalP"/>
    </source>
</evidence>
<dbReference type="PROSITE" id="PS50292">
    <property type="entry name" value="PEROXIDASE_3"/>
    <property type="match status" value="1"/>
</dbReference>
<comment type="caution">
    <text evidence="6">The sequence shown here is derived from an EMBL/GenBank/DDBJ whole genome shotgun (WGS) entry which is preliminary data.</text>
</comment>
<organism evidence="6 7">
    <name type="scientific">Rhynchophorus ferrugineus</name>
    <name type="common">Red palm weevil</name>
    <name type="synonym">Curculio ferrugineus</name>
    <dbReference type="NCBI Taxonomy" id="354439"/>
    <lineage>
        <taxon>Eukaryota</taxon>
        <taxon>Metazoa</taxon>
        <taxon>Ecdysozoa</taxon>
        <taxon>Arthropoda</taxon>
        <taxon>Hexapoda</taxon>
        <taxon>Insecta</taxon>
        <taxon>Pterygota</taxon>
        <taxon>Neoptera</taxon>
        <taxon>Endopterygota</taxon>
        <taxon>Coleoptera</taxon>
        <taxon>Polyphaga</taxon>
        <taxon>Cucujiformia</taxon>
        <taxon>Curculionidae</taxon>
        <taxon>Dryophthorinae</taxon>
        <taxon>Rhynchophorus</taxon>
    </lineage>
</organism>
<accession>A0A834I9G3</accession>
<dbReference type="PANTHER" id="PTHR11475">
    <property type="entry name" value="OXIDASE/PEROXIDASE"/>
    <property type="match status" value="1"/>
</dbReference>
<dbReference type="InterPro" id="IPR010255">
    <property type="entry name" value="Haem_peroxidase_sf"/>
</dbReference>
<evidence type="ECO:0000256" key="4">
    <source>
        <dbReference type="ARBA" id="ARBA00023180"/>
    </source>
</evidence>
<keyword evidence="7" id="KW-1185">Reference proteome</keyword>
<reference evidence="6" key="1">
    <citation type="submission" date="2020-08" db="EMBL/GenBank/DDBJ databases">
        <title>Genome sequencing and assembly of the red palm weevil Rhynchophorus ferrugineus.</title>
        <authorList>
            <person name="Dias G.B."/>
            <person name="Bergman C.M."/>
            <person name="Manee M."/>
        </authorList>
    </citation>
    <scope>NUCLEOTIDE SEQUENCE</scope>
    <source>
        <strain evidence="6">AA-2017</strain>
        <tissue evidence="6">Whole larva</tissue>
    </source>
</reference>
<dbReference type="AlphaFoldDB" id="A0A834I9G3"/>
<keyword evidence="3" id="KW-0575">Peroxidase</keyword>
<gene>
    <name evidence="6" type="ORF">GWI33_011632</name>
</gene>
<dbReference type="GO" id="GO:0020037">
    <property type="term" value="F:heme binding"/>
    <property type="evidence" value="ECO:0007669"/>
    <property type="project" value="InterPro"/>
</dbReference>
<proteinExistence type="predicted"/>
<evidence type="ECO:0000313" key="6">
    <source>
        <dbReference type="EMBL" id="KAF7275524.1"/>
    </source>
</evidence>
<dbReference type="OrthoDB" id="823504at2759"/>
<name>A0A834I9G3_RHYFE</name>
<dbReference type="Pfam" id="PF03098">
    <property type="entry name" value="An_peroxidase"/>
    <property type="match status" value="1"/>
</dbReference>
<dbReference type="InterPro" id="IPR019791">
    <property type="entry name" value="Haem_peroxidase_animal"/>
</dbReference>
<dbReference type="GO" id="GO:0004601">
    <property type="term" value="F:peroxidase activity"/>
    <property type="evidence" value="ECO:0007669"/>
    <property type="project" value="UniProtKB-KW"/>
</dbReference>
<evidence type="ECO:0000313" key="7">
    <source>
        <dbReference type="Proteomes" id="UP000625711"/>
    </source>
</evidence>
<dbReference type="InterPro" id="IPR037120">
    <property type="entry name" value="Haem_peroxidase_sf_animal"/>
</dbReference>
<dbReference type="GO" id="GO:0005576">
    <property type="term" value="C:extracellular region"/>
    <property type="evidence" value="ECO:0007669"/>
    <property type="project" value="UniProtKB-SubCell"/>
</dbReference>
<protein>
    <submittedName>
        <fullName evidence="6">Uncharacterized protein</fullName>
    </submittedName>
</protein>
<keyword evidence="3" id="KW-0560">Oxidoreductase</keyword>
<sequence>MLLIVVVIPFIEAAIGFNISTYTNNLPEDVKPTVQKAFKMERNDAPWTEKCIAEDNFNCPPSKFRTATGECNNVRHPTWGIRGAPFLRLLPPIYADGKLLYDGVY</sequence>
<feature type="signal peptide" evidence="5">
    <location>
        <begin position="1"/>
        <end position="16"/>
    </location>
</feature>